<accession>E3SI77</accession>
<dbReference type="OrthoDB" id="11688at10239"/>
<dbReference type="GeneID" id="10327558"/>
<reference evidence="1 2" key="1">
    <citation type="journal article" date="2010" name="Environ. Microbiol.">
        <title>Genomic analysis of oceanic cyanobacterial myoviruses compared with T4-like myoviruses from diverse hosts and environments.</title>
        <authorList>
            <person name="Sullivan M.B."/>
            <person name="Huang K.H."/>
            <person name="Ignacio-Espinoza J.C."/>
            <person name="Berlin A.M."/>
            <person name="Kelly L."/>
            <person name="Weigele P.R."/>
            <person name="DeFrancesco A.S."/>
            <person name="Kern S.E."/>
            <person name="Thompson L.R."/>
            <person name="Young S."/>
            <person name="Yandava C."/>
            <person name="Fu R."/>
            <person name="Krastins B."/>
            <person name="Chase M."/>
            <person name="Sarracino D."/>
            <person name="Osburne M.S."/>
            <person name="Henn M.R."/>
            <person name="Chisholm S.W."/>
        </authorList>
    </citation>
    <scope>NUCLEOTIDE SEQUENCE [LARGE SCALE GENOMIC DNA]</scope>
    <source>
        <strain evidence="1">6501-1</strain>
    </source>
</reference>
<dbReference type="KEGG" id="vg:10327558"/>
<organism evidence="1 2">
    <name type="scientific">Synechococcus phage S-SM1</name>
    <dbReference type="NCBI Taxonomy" id="444859"/>
    <lineage>
        <taxon>Viruses</taxon>
        <taxon>Duplodnaviria</taxon>
        <taxon>Heunggongvirae</taxon>
        <taxon>Uroviricota</taxon>
        <taxon>Caudoviricetes</taxon>
        <taxon>Pantevenvirales</taxon>
        <taxon>Kyanoviridae</taxon>
        <taxon>Thetisvirus</taxon>
        <taxon>Thetisvirus ssm1</taxon>
    </lineage>
</organism>
<evidence type="ECO:0000313" key="1">
    <source>
        <dbReference type="EMBL" id="ADO97280.1"/>
    </source>
</evidence>
<keyword evidence="2" id="KW-1185">Reference proteome</keyword>
<protein>
    <submittedName>
        <fullName evidence="1">Uncharacterized protein</fullName>
    </submittedName>
</protein>
<name>E3SI77_9CAUD</name>
<dbReference type="EMBL" id="GU071094">
    <property type="protein sequence ID" value="ADO97280.1"/>
    <property type="molecule type" value="Genomic_DNA"/>
</dbReference>
<proteinExistence type="predicted"/>
<dbReference type="RefSeq" id="YP_004322961.1">
    <property type="nucleotide sequence ID" value="NC_015282.1"/>
</dbReference>
<sequence length="199" mass="23001">MEVQAHGNKFEDGIIKERTGLSKDEYDAMKVNGYTSTFDLTQGLIVDYNASIKTTGNNTICCSDLLRMMKHTDYRLIVGCYNQVGKKKVFHTQYEFYIQPSDYIKLWGNMDYQKVEQFVDFVKNIPHGKEAQLSTKSERNKLQEQVQCKEALFSINPKVDSKKQRRVQCSLKLDQLIAAGVEYTTKELNITIESGRRKF</sequence>
<evidence type="ECO:0000313" key="2">
    <source>
        <dbReference type="Proteomes" id="UP000006523"/>
    </source>
</evidence>
<dbReference type="Proteomes" id="UP000006523">
    <property type="component" value="Segment"/>
</dbReference>
<gene>
    <name evidence="1" type="ORF">SSM1_070</name>
</gene>